<feature type="compositionally biased region" description="Basic and acidic residues" evidence="1">
    <location>
        <begin position="153"/>
        <end position="164"/>
    </location>
</feature>
<organism evidence="2 3">
    <name type="scientific">Chionoecetes opilio</name>
    <name type="common">Atlantic snow crab</name>
    <name type="synonym">Cancer opilio</name>
    <dbReference type="NCBI Taxonomy" id="41210"/>
    <lineage>
        <taxon>Eukaryota</taxon>
        <taxon>Metazoa</taxon>
        <taxon>Ecdysozoa</taxon>
        <taxon>Arthropoda</taxon>
        <taxon>Crustacea</taxon>
        <taxon>Multicrustacea</taxon>
        <taxon>Malacostraca</taxon>
        <taxon>Eumalacostraca</taxon>
        <taxon>Eucarida</taxon>
        <taxon>Decapoda</taxon>
        <taxon>Pleocyemata</taxon>
        <taxon>Brachyura</taxon>
        <taxon>Eubrachyura</taxon>
        <taxon>Majoidea</taxon>
        <taxon>Majidae</taxon>
        <taxon>Chionoecetes</taxon>
    </lineage>
</organism>
<comment type="caution">
    <text evidence="2">The sequence shown here is derived from an EMBL/GenBank/DDBJ whole genome shotgun (WGS) entry which is preliminary data.</text>
</comment>
<evidence type="ECO:0000313" key="2">
    <source>
        <dbReference type="EMBL" id="KAG0724570.1"/>
    </source>
</evidence>
<keyword evidence="3" id="KW-1185">Reference proteome</keyword>
<dbReference type="Proteomes" id="UP000770661">
    <property type="component" value="Unassembled WGS sequence"/>
</dbReference>
<protein>
    <submittedName>
        <fullName evidence="2">Uncharacterized protein</fullName>
    </submittedName>
</protein>
<gene>
    <name evidence="2" type="ORF">GWK47_040351</name>
</gene>
<reference evidence="2" key="1">
    <citation type="submission" date="2020-07" db="EMBL/GenBank/DDBJ databases">
        <title>The High-quality genome of the commercially important snow crab, Chionoecetes opilio.</title>
        <authorList>
            <person name="Jeong J.-H."/>
            <person name="Ryu S."/>
        </authorList>
    </citation>
    <scope>NUCLEOTIDE SEQUENCE</scope>
    <source>
        <strain evidence="2">MADBK_172401_WGS</strain>
        <tissue evidence="2">Digestive gland</tissue>
    </source>
</reference>
<name>A0A8J4YAT0_CHIOP</name>
<proteinExistence type="predicted"/>
<accession>A0A8J4YAT0</accession>
<dbReference type="EMBL" id="JACEEZ010006742">
    <property type="protein sequence ID" value="KAG0724570.1"/>
    <property type="molecule type" value="Genomic_DNA"/>
</dbReference>
<feature type="region of interest" description="Disordered" evidence="1">
    <location>
        <begin position="153"/>
        <end position="176"/>
    </location>
</feature>
<evidence type="ECO:0000313" key="3">
    <source>
        <dbReference type="Proteomes" id="UP000770661"/>
    </source>
</evidence>
<dbReference type="AlphaFoldDB" id="A0A8J4YAT0"/>
<evidence type="ECO:0000256" key="1">
    <source>
        <dbReference type="SAM" id="MobiDB-lite"/>
    </source>
</evidence>
<dbReference type="OrthoDB" id="6626714at2759"/>
<sequence>MERGSSRRKSERYRDELCTCPSSIFTETPSADQEAGSLPPRPVGWPKAIYVPSPHVPGSHVQMTTREGKGLEEIALFVVLSNSRAMDGGRGLADRRRRTTTSTSLKALHHFQEINGAIGKDALTTFSRHLGYPAPILWGCLFFERGISMEEKKKSAEVDEEGKGPRPNPGSTRLRIQSSTPALPHHLQRLCSRAHLPTSTSLPSLPVDEWEAKPAYKGGVTVEGTSASQTTGPMRGVGMIHRLQRLI</sequence>